<dbReference type="GO" id="GO:0008234">
    <property type="term" value="F:cysteine-type peptidase activity"/>
    <property type="evidence" value="ECO:0007669"/>
    <property type="project" value="InterPro"/>
</dbReference>
<dbReference type="SUPFAM" id="SSF52129">
    <property type="entry name" value="Caspase-like"/>
    <property type="match status" value="1"/>
</dbReference>
<dbReference type="InterPro" id="IPR001769">
    <property type="entry name" value="Gingipain"/>
</dbReference>
<dbReference type="Gene3D" id="3.40.50.10390">
    <property type="entry name" value="Gingipain r, domain 1"/>
    <property type="match status" value="1"/>
</dbReference>
<evidence type="ECO:0000256" key="1">
    <source>
        <dbReference type="ARBA" id="ARBA00022729"/>
    </source>
</evidence>
<evidence type="ECO:0000259" key="3">
    <source>
        <dbReference type="Pfam" id="PF01364"/>
    </source>
</evidence>
<name>A0A4Z0Q2X5_9BACT</name>
<dbReference type="InterPro" id="IPR029031">
    <property type="entry name" value="Gingipain_N_sf"/>
</dbReference>
<feature type="domain" description="ILEI/PANDER" evidence="4">
    <location>
        <begin position="1165"/>
        <end position="1228"/>
    </location>
</feature>
<feature type="signal peptide" evidence="2">
    <location>
        <begin position="1"/>
        <end position="30"/>
    </location>
</feature>
<dbReference type="Gene3D" id="2.60.40.10">
    <property type="entry name" value="Immunoglobulins"/>
    <property type="match status" value="1"/>
</dbReference>
<dbReference type="EMBL" id="SRLC01000001">
    <property type="protein sequence ID" value="TGE23839.1"/>
    <property type="molecule type" value="Genomic_DNA"/>
</dbReference>
<evidence type="ECO:0000313" key="5">
    <source>
        <dbReference type="EMBL" id="TGE23839.1"/>
    </source>
</evidence>
<dbReference type="InterPro" id="IPR039477">
    <property type="entry name" value="ILEI/PANDER_dom"/>
</dbReference>
<dbReference type="Proteomes" id="UP000297549">
    <property type="component" value="Unassembled WGS sequence"/>
</dbReference>
<sequence>MINSTQLRNLLRCFGLLLGVVLLRPAAVQAQSGPYGNEWLVPGQAYYKIKVAQDGLYRLDYQYLTRAGLGSTTNPQRLQLWRRGREVAIYVGGTSSTGLDATSYVEFYGQRNDGALDKGMYKNPAEQAQRLYSLYTDTAAYFLTVSATANGKRMAQPALSPVGGKHPYWIKPQTNVIADRYHDVPAENFVYQPWGETNEGFLGQHWGRGFDNFGNVSRAGDEYKVDSVDSRSATGPLPVLETLVVGASNSAHTINLYVKPEGTDTWRVFRTFVMQGFEQRKIVEQLRRTDIKASGVVRMLIEVVTAATPSTENNLVSLAYLRVRHTQTARWFPKRSFFSFSNDSTLGAAPAYYTLDSIPATVRGFDVTDPYNAQRIEGLAGVGQQRTYVFPNALAGNRTRNLVLADVARALVPLPAQPVRFRAISPASHNFLIVSHQALMKPAGDTLNPVREYAKYRASATGGRYDTLVVTTDQLYNQFHYGEKSALAIRQFSLYMLTNPRAKYLLLLGKGLNTGELGNGNIYHRKDPRGYSPTVRDLVPTSTRGSSDTFFSADWPNNDYAARMATGRISAQTPREVLDYLNKLREHEEVISRPDAPDLAWRKNALHLGGGEEPYQFELFAQYLNEYKAQIERPFFAGTVVKTYSRTTLGLPQEINVSSELNTGLALINYFGHGSIQELSLGLGNVRTNPAKGYNNRAKYPIMFANGCAAGNTFSIYNALYAEDWILAPKKGLIGFMSESSFGFESTMHTMQKLTYQLMLNDAAWYGKPVADVQNEVARRLQNGPLNNPIGQSALLNTVWHADPALRLFSPPKPDFLFGATPLTVTPVGTEPVRTTSREFKLLVQVRNPGKVTYDKLDISVKRTYDPTTLPLRADTLYTFTNLRQALHDTTYALVLRNTGNAFGNNQFLVTLDYQNRVDELDETNNQASTSFSFLQEGITLLNPPEFAIVSTAKPRLVGQTNDPLGPRRTFLLEADTTLSFSSPLLQRTSIQAALLADWRPTLPVLAGRDSVVWYWRMRFESKLTPTENTEWVTSSFRVIPTSPGGWSQAHHGQFSRSQRQRVDVAAPSGKWSFSDITKSLTLQTRGGGSGGITFLDSYGVQVDNEPLSVLECGVTYPNILVSVFDGSSLKSLRTVAGTYDSCGMAPNRFYQFARSATDNINTPARQAQLLSLLTNVPRGAYVALLSVNKVDFGSFSPALKAAIAGLGSQKINQLQNGDPFVFIGQKGPGGRPAQEATADLGSAVPRAEQVVSLRGTLATKGGSGVVTSPRIGPAQQWTTLVHTLKQEPTDSYTLRLLGIAPDGTRRVLNASVPRGPYALSAVSAKDYPYLQLEVVLKDTLQRTAPQLKQLLVTYQGLPEGIVRRDSVVAKTPTAYDPTALAKQAEGGSVSVPVIFQNVSGLPFGTPLKAVFTLRNATKEISKEFDLPALGANGTVAFNAAMPLDIYGDISGSVTLNIDKNRSRLPELFYFNNELTIPSFRVEDRSVPPVLDVAFDGQHILNGDIVSPRPTITVLLTDEDKLRPITDRSAFDLVLTPRNGTPQKVNLNASNVIFLSDPAKGTARIEYKPGQDTPLADGLYTLEVQGRDASGRAAGAENYRVGFEVVNASSISHVFPYPNPITRSAQFVFTLTGEELPRNLKIQILTLTGKVVRQILMAELGPLRIGTNVTAYHWDGTDEYGDRLANGTYLYRVVLDDAAGKFEQRATAADKAFKNNWGKLVLLR</sequence>
<evidence type="ECO:0000313" key="6">
    <source>
        <dbReference type="Proteomes" id="UP000297549"/>
    </source>
</evidence>
<comment type="caution">
    <text evidence="5">The sequence shown here is derived from an EMBL/GenBank/DDBJ whole genome shotgun (WGS) entry which is preliminary data.</text>
</comment>
<organism evidence="5 6">
    <name type="scientific">Hymenobacter aquaticus</name>
    <dbReference type="NCBI Taxonomy" id="1867101"/>
    <lineage>
        <taxon>Bacteria</taxon>
        <taxon>Pseudomonadati</taxon>
        <taxon>Bacteroidota</taxon>
        <taxon>Cytophagia</taxon>
        <taxon>Cytophagales</taxon>
        <taxon>Hymenobacteraceae</taxon>
        <taxon>Hymenobacter</taxon>
    </lineage>
</organism>
<dbReference type="GO" id="GO:0006508">
    <property type="term" value="P:proteolysis"/>
    <property type="evidence" value="ECO:0007669"/>
    <property type="project" value="InterPro"/>
</dbReference>
<keyword evidence="1 2" id="KW-0732">Signal</keyword>
<dbReference type="Pfam" id="PF15711">
    <property type="entry name" value="ILEI"/>
    <property type="match status" value="1"/>
</dbReference>
<protein>
    <recommendedName>
        <fullName evidence="7">Gingipain domain-containing protein</fullName>
    </recommendedName>
</protein>
<evidence type="ECO:0008006" key="7">
    <source>
        <dbReference type="Google" id="ProtNLM"/>
    </source>
</evidence>
<accession>A0A4Z0Q2X5</accession>
<dbReference type="Pfam" id="PF01364">
    <property type="entry name" value="Peptidase_C25"/>
    <property type="match status" value="1"/>
</dbReference>
<feature type="chain" id="PRO_5021349804" description="Gingipain domain-containing protein" evidence="2">
    <location>
        <begin position="31"/>
        <end position="1724"/>
    </location>
</feature>
<dbReference type="Gene3D" id="3.40.50.1460">
    <property type="match status" value="1"/>
</dbReference>
<dbReference type="InterPro" id="IPR013783">
    <property type="entry name" value="Ig-like_fold"/>
</dbReference>
<gene>
    <name evidence="5" type="ORF">E5K00_01075</name>
</gene>
<evidence type="ECO:0000256" key="2">
    <source>
        <dbReference type="SAM" id="SignalP"/>
    </source>
</evidence>
<dbReference type="Gene3D" id="2.60.40.4070">
    <property type="match status" value="1"/>
</dbReference>
<dbReference type="InterPro" id="IPR029030">
    <property type="entry name" value="Caspase-like_dom_sf"/>
</dbReference>
<dbReference type="OrthoDB" id="9757650at2"/>
<feature type="domain" description="Gingipain" evidence="3">
    <location>
        <begin position="431"/>
        <end position="808"/>
    </location>
</feature>
<keyword evidence="6" id="KW-1185">Reference proteome</keyword>
<reference evidence="5 6" key="1">
    <citation type="submission" date="2019-04" db="EMBL/GenBank/DDBJ databases">
        <authorList>
            <person name="Feng G."/>
            <person name="Zhang J."/>
            <person name="Zhu H."/>
        </authorList>
    </citation>
    <scope>NUCLEOTIDE SEQUENCE [LARGE SCALE GENOMIC DNA]</scope>
    <source>
        <strain evidence="5 6">JCM 31653</strain>
    </source>
</reference>
<evidence type="ECO:0000259" key="4">
    <source>
        <dbReference type="Pfam" id="PF15711"/>
    </source>
</evidence>
<proteinExistence type="predicted"/>
<dbReference type="RefSeq" id="WP_135460821.1">
    <property type="nucleotide sequence ID" value="NZ_SRLC01000001.1"/>
</dbReference>